<keyword evidence="3" id="KW-1185">Reference proteome</keyword>
<sequence>MRVWSYVGRGGPACSKWNQGFELTIRIWKSVARMYSVRALAIDQEDRSRLGGGVFKDKQNLSEEQRCGISRRWQTDSTQLTMASVTTASQMYGCELDTESINRKCCRRACVESMGKTDLGIHGDTEVSMAGSMGNTVLEMDLILEQIERNRRIVEQLSPVLKYKEMMRKRRSRAAPRRKFSIAQGYPRITRWKGTKTEHRVSNAGQKYTTNQHELI</sequence>
<gene>
    <name evidence="2" type="primary">Necator_chrV.g17530</name>
    <name evidence="2" type="ORF">RB195_012740</name>
</gene>
<name>A0ABR1DSC6_NECAM</name>
<evidence type="ECO:0000313" key="3">
    <source>
        <dbReference type="Proteomes" id="UP001303046"/>
    </source>
</evidence>
<accession>A0ABR1DSC6</accession>
<dbReference type="EMBL" id="JAVFWL010000005">
    <property type="protein sequence ID" value="KAK6753322.1"/>
    <property type="molecule type" value="Genomic_DNA"/>
</dbReference>
<evidence type="ECO:0000313" key="2">
    <source>
        <dbReference type="EMBL" id="KAK6753322.1"/>
    </source>
</evidence>
<proteinExistence type="predicted"/>
<comment type="caution">
    <text evidence="2">The sequence shown here is derived from an EMBL/GenBank/DDBJ whole genome shotgun (WGS) entry which is preliminary data.</text>
</comment>
<feature type="compositionally biased region" description="Polar residues" evidence="1">
    <location>
        <begin position="203"/>
        <end position="216"/>
    </location>
</feature>
<reference evidence="2 3" key="1">
    <citation type="submission" date="2023-08" db="EMBL/GenBank/DDBJ databases">
        <title>A Necator americanus chromosomal reference genome.</title>
        <authorList>
            <person name="Ilik V."/>
            <person name="Petrzelkova K.J."/>
            <person name="Pardy F."/>
            <person name="Fuh T."/>
            <person name="Niatou-Singa F.S."/>
            <person name="Gouil Q."/>
            <person name="Baker L."/>
            <person name="Ritchie M.E."/>
            <person name="Jex A.R."/>
            <person name="Gazzola D."/>
            <person name="Li H."/>
            <person name="Toshio Fujiwara R."/>
            <person name="Zhan B."/>
            <person name="Aroian R.V."/>
            <person name="Pafco B."/>
            <person name="Schwarz E.M."/>
        </authorList>
    </citation>
    <scope>NUCLEOTIDE SEQUENCE [LARGE SCALE GENOMIC DNA]</scope>
    <source>
        <strain evidence="2 3">Aroian</strain>
        <tissue evidence="2">Whole animal</tissue>
    </source>
</reference>
<protein>
    <submittedName>
        <fullName evidence="2">Uncharacterized protein</fullName>
    </submittedName>
</protein>
<evidence type="ECO:0000256" key="1">
    <source>
        <dbReference type="SAM" id="MobiDB-lite"/>
    </source>
</evidence>
<feature type="region of interest" description="Disordered" evidence="1">
    <location>
        <begin position="195"/>
        <end position="216"/>
    </location>
</feature>
<organism evidence="2 3">
    <name type="scientific">Necator americanus</name>
    <name type="common">Human hookworm</name>
    <dbReference type="NCBI Taxonomy" id="51031"/>
    <lineage>
        <taxon>Eukaryota</taxon>
        <taxon>Metazoa</taxon>
        <taxon>Ecdysozoa</taxon>
        <taxon>Nematoda</taxon>
        <taxon>Chromadorea</taxon>
        <taxon>Rhabditida</taxon>
        <taxon>Rhabditina</taxon>
        <taxon>Rhabditomorpha</taxon>
        <taxon>Strongyloidea</taxon>
        <taxon>Ancylostomatidae</taxon>
        <taxon>Bunostominae</taxon>
        <taxon>Necator</taxon>
    </lineage>
</organism>
<dbReference type="Proteomes" id="UP001303046">
    <property type="component" value="Unassembled WGS sequence"/>
</dbReference>